<name>X1V8N7_9ZZZZ</name>
<keyword evidence="1" id="KW-1133">Transmembrane helix</keyword>
<reference evidence="2" key="1">
    <citation type="journal article" date="2014" name="Front. Microbiol.">
        <title>High frequency of phylogenetically diverse reductive dehalogenase-homologous genes in deep subseafloor sedimentary metagenomes.</title>
        <authorList>
            <person name="Kawai M."/>
            <person name="Futagami T."/>
            <person name="Toyoda A."/>
            <person name="Takaki Y."/>
            <person name="Nishi S."/>
            <person name="Hori S."/>
            <person name="Arai W."/>
            <person name="Tsubouchi T."/>
            <person name="Morono Y."/>
            <person name="Uchiyama I."/>
            <person name="Ito T."/>
            <person name="Fujiyama A."/>
            <person name="Inagaki F."/>
            <person name="Takami H."/>
        </authorList>
    </citation>
    <scope>NUCLEOTIDE SEQUENCE</scope>
    <source>
        <strain evidence="2">Expedition CK06-06</strain>
    </source>
</reference>
<comment type="caution">
    <text evidence="2">The sequence shown here is derived from an EMBL/GenBank/DDBJ whole genome shotgun (WGS) entry which is preliminary data.</text>
</comment>
<feature type="transmembrane region" description="Helical" evidence="1">
    <location>
        <begin position="45"/>
        <end position="62"/>
    </location>
</feature>
<accession>X1V8N7</accession>
<proteinExistence type="predicted"/>
<keyword evidence="1" id="KW-0472">Membrane</keyword>
<sequence length="90" mass="9964">PGSFPHYVSEFVMIQNWKAAFVTAAGVLALAAVVIIAMFKGVDGALYFWVVAGMVWIVRGSLPEIWGRKNVDTIKEVVKNIIRELKNDAE</sequence>
<gene>
    <name evidence="2" type="ORF">S12H4_44053</name>
</gene>
<feature type="non-terminal residue" evidence="2">
    <location>
        <position position="1"/>
    </location>
</feature>
<dbReference type="EMBL" id="BARW01027103">
    <property type="protein sequence ID" value="GAJ12747.1"/>
    <property type="molecule type" value="Genomic_DNA"/>
</dbReference>
<evidence type="ECO:0000313" key="2">
    <source>
        <dbReference type="EMBL" id="GAJ12747.1"/>
    </source>
</evidence>
<dbReference type="AlphaFoldDB" id="X1V8N7"/>
<keyword evidence="1" id="KW-0812">Transmembrane</keyword>
<organism evidence="2">
    <name type="scientific">marine sediment metagenome</name>
    <dbReference type="NCBI Taxonomy" id="412755"/>
    <lineage>
        <taxon>unclassified sequences</taxon>
        <taxon>metagenomes</taxon>
        <taxon>ecological metagenomes</taxon>
    </lineage>
</organism>
<feature type="transmembrane region" description="Helical" evidence="1">
    <location>
        <begin position="19"/>
        <end position="39"/>
    </location>
</feature>
<evidence type="ECO:0000256" key="1">
    <source>
        <dbReference type="SAM" id="Phobius"/>
    </source>
</evidence>
<protein>
    <submittedName>
        <fullName evidence="2">Uncharacterized protein</fullName>
    </submittedName>
</protein>